<gene>
    <name evidence="2" type="ORF">H9846_06430</name>
</gene>
<dbReference type="NCBIfam" id="TIGR04086">
    <property type="entry name" value="TIGR04086_membr"/>
    <property type="match status" value="1"/>
</dbReference>
<sequence length="145" mass="14732">MSDKTKVYRPHARRSARRTESGGAMLLRAAVIAFAGGAGVCLLLLALFALLLTYAPVPLTLVRPLACAAAAAGAFVSAWVFAARVRRQRLLCGLGCGVFYAVCQLTAAWAVNGSLPAGSDAMMLPLALLCSGVAGGALAAVRAGA</sequence>
<keyword evidence="1" id="KW-1133">Transmembrane helix</keyword>
<accession>A0A9D2BUZ9</accession>
<keyword evidence="1" id="KW-0472">Membrane</keyword>
<dbReference type="Proteomes" id="UP000886751">
    <property type="component" value="Unassembled WGS sequence"/>
</dbReference>
<dbReference type="Pfam" id="PF12670">
    <property type="entry name" value="DUF3792"/>
    <property type="match status" value="1"/>
</dbReference>
<evidence type="ECO:0000313" key="3">
    <source>
        <dbReference type="Proteomes" id="UP000886751"/>
    </source>
</evidence>
<proteinExistence type="predicted"/>
<reference evidence="2" key="2">
    <citation type="submission" date="2021-04" db="EMBL/GenBank/DDBJ databases">
        <authorList>
            <person name="Gilroy R."/>
        </authorList>
    </citation>
    <scope>NUCLEOTIDE SEQUENCE</scope>
    <source>
        <strain evidence="2">ChiHecec2B26-7398</strain>
    </source>
</reference>
<dbReference type="EMBL" id="DXEI01000094">
    <property type="protein sequence ID" value="HIX95076.1"/>
    <property type="molecule type" value="Genomic_DNA"/>
</dbReference>
<feature type="transmembrane region" description="Helical" evidence="1">
    <location>
        <begin position="61"/>
        <end position="83"/>
    </location>
</feature>
<organism evidence="2 3">
    <name type="scientific">Candidatus Gemmiger excrementipullorum</name>
    <dbReference type="NCBI Taxonomy" id="2838610"/>
    <lineage>
        <taxon>Bacteria</taxon>
        <taxon>Bacillati</taxon>
        <taxon>Bacillota</taxon>
        <taxon>Clostridia</taxon>
        <taxon>Eubacteriales</taxon>
        <taxon>Gemmiger</taxon>
    </lineage>
</organism>
<reference evidence="2" key="1">
    <citation type="journal article" date="2021" name="PeerJ">
        <title>Extensive microbial diversity within the chicken gut microbiome revealed by metagenomics and culture.</title>
        <authorList>
            <person name="Gilroy R."/>
            <person name="Ravi A."/>
            <person name="Getino M."/>
            <person name="Pursley I."/>
            <person name="Horton D.L."/>
            <person name="Alikhan N.F."/>
            <person name="Baker D."/>
            <person name="Gharbi K."/>
            <person name="Hall N."/>
            <person name="Watson M."/>
            <person name="Adriaenssens E.M."/>
            <person name="Foster-Nyarko E."/>
            <person name="Jarju S."/>
            <person name="Secka A."/>
            <person name="Antonio M."/>
            <person name="Oren A."/>
            <person name="Chaudhuri R.R."/>
            <person name="La Ragione R."/>
            <person name="Hildebrand F."/>
            <person name="Pallen M.J."/>
        </authorList>
    </citation>
    <scope>NUCLEOTIDE SEQUENCE</scope>
    <source>
        <strain evidence="2">ChiHecec2B26-7398</strain>
    </source>
</reference>
<protein>
    <submittedName>
        <fullName evidence="2">TIGR04086 family membrane protein</fullName>
    </submittedName>
</protein>
<keyword evidence="1" id="KW-0812">Transmembrane</keyword>
<feature type="transmembrane region" description="Helical" evidence="1">
    <location>
        <begin position="90"/>
        <end position="110"/>
    </location>
</feature>
<dbReference type="InterPro" id="IPR023804">
    <property type="entry name" value="DUF3792_TM"/>
</dbReference>
<feature type="transmembrane region" description="Helical" evidence="1">
    <location>
        <begin position="26"/>
        <end position="55"/>
    </location>
</feature>
<evidence type="ECO:0000256" key="1">
    <source>
        <dbReference type="SAM" id="Phobius"/>
    </source>
</evidence>
<evidence type="ECO:0000313" key="2">
    <source>
        <dbReference type="EMBL" id="HIX95076.1"/>
    </source>
</evidence>
<comment type="caution">
    <text evidence="2">The sequence shown here is derived from an EMBL/GenBank/DDBJ whole genome shotgun (WGS) entry which is preliminary data.</text>
</comment>
<feature type="transmembrane region" description="Helical" evidence="1">
    <location>
        <begin position="122"/>
        <end position="141"/>
    </location>
</feature>
<dbReference type="AlphaFoldDB" id="A0A9D2BUZ9"/>
<name>A0A9D2BUZ9_9FIRM</name>